<dbReference type="Gene3D" id="3.40.50.2020">
    <property type="match status" value="1"/>
</dbReference>
<dbReference type="eggNOG" id="COG1040">
    <property type="taxonomic scope" value="Bacteria"/>
</dbReference>
<dbReference type="EMBL" id="CP002160">
    <property type="protein sequence ID" value="ADL52727.1"/>
    <property type="molecule type" value="Genomic_DNA"/>
</dbReference>
<dbReference type="Pfam" id="PF00156">
    <property type="entry name" value="Pribosyltran"/>
    <property type="match status" value="1"/>
</dbReference>
<dbReference type="RefSeq" id="WP_010075822.1">
    <property type="nucleotide sequence ID" value="NC_014393.1"/>
</dbReference>
<comment type="similarity">
    <text evidence="1">Belongs to the ComF/GntX family.</text>
</comment>
<evidence type="ECO:0000313" key="3">
    <source>
        <dbReference type="EMBL" id="ADL52727.1"/>
    </source>
</evidence>
<evidence type="ECO:0000313" key="4">
    <source>
        <dbReference type="Proteomes" id="UP000002730"/>
    </source>
</evidence>
<dbReference type="InterPro" id="IPR051910">
    <property type="entry name" value="ComF/GntX_DNA_util-trans"/>
</dbReference>
<proteinExistence type="inferred from homology"/>
<keyword evidence="3" id="KW-0328">Glycosyltransferase</keyword>
<sequence>MEFRLTSFIKYILNSVLYVIYPSKLSCIICDNEAVEGISLCQECVNKIPICKDEFFIKEELECRSVSYYSYAMKELILNFKYKKDFSSGETLGYLLYKYYERYEEIYDIITFVPMYKTDYLKRGFNQGEILARILGENKKVKVMELIVKVKGVKDQIGLDGMNRWSNLQGAFEINEKYKDSIANKNILIVDDVVTTGATSYCCYQQLKSAGAKKIKLLTLCKSHI</sequence>
<keyword evidence="4" id="KW-1185">Reference proteome</keyword>
<dbReference type="HOGENOM" id="CLU_054549_1_1_9"/>
<dbReference type="CDD" id="cd06223">
    <property type="entry name" value="PRTases_typeI"/>
    <property type="match status" value="1"/>
</dbReference>
<accession>D9STJ3</accession>
<keyword evidence="3" id="KW-0808">Transferase</keyword>
<dbReference type="OrthoDB" id="9779910at2"/>
<dbReference type="InterPro" id="IPR029057">
    <property type="entry name" value="PRTase-like"/>
</dbReference>
<dbReference type="PANTHER" id="PTHR47505">
    <property type="entry name" value="DNA UTILIZATION PROTEIN YHGH"/>
    <property type="match status" value="1"/>
</dbReference>
<dbReference type="SUPFAM" id="SSF53271">
    <property type="entry name" value="PRTase-like"/>
    <property type="match status" value="1"/>
</dbReference>
<evidence type="ECO:0000256" key="1">
    <source>
        <dbReference type="ARBA" id="ARBA00008007"/>
    </source>
</evidence>
<dbReference type="Proteomes" id="UP000002730">
    <property type="component" value="Chromosome"/>
</dbReference>
<dbReference type="AlphaFoldDB" id="D9STJ3"/>
<feature type="domain" description="Phosphoribosyltransferase" evidence="2">
    <location>
        <begin position="178"/>
        <end position="222"/>
    </location>
</feature>
<protein>
    <submittedName>
        <fullName evidence="3">Phosphoribosyltransferase</fullName>
    </submittedName>
</protein>
<dbReference type="GO" id="GO:0016757">
    <property type="term" value="F:glycosyltransferase activity"/>
    <property type="evidence" value="ECO:0007669"/>
    <property type="project" value="UniProtKB-KW"/>
</dbReference>
<reference evidence="3 4" key="1">
    <citation type="submission" date="2010-08" db="EMBL/GenBank/DDBJ databases">
        <title>Complete sequence of Clostridium cellulovorans 743B.</title>
        <authorList>
            <consortium name="US DOE Joint Genome Institute"/>
            <person name="Lucas S."/>
            <person name="Copeland A."/>
            <person name="Lapidus A."/>
            <person name="Cheng J.-F."/>
            <person name="Bruce D."/>
            <person name="Goodwin L."/>
            <person name="Pitluck S."/>
            <person name="Chertkov O."/>
            <person name="Detter J.C."/>
            <person name="Han C."/>
            <person name="Tapia R."/>
            <person name="Land M."/>
            <person name="Hauser L."/>
            <person name="Chang Y.-J."/>
            <person name="Jeffries C."/>
            <person name="Kyrpides N."/>
            <person name="Ivanova N."/>
            <person name="Mikhailova N."/>
            <person name="Hemme C.L."/>
            <person name="Woyke T."/>
        </authorList>
    </citation>
    <scope>NUCLEOTIDE SEQUENCE [LARGE SCALE GENOMIC DNA]</scope>
    <source>
        <strain evidence="4">ATCC 35296 / DSM 3052 / OCM 3 / 743B</strain>
    </source>
</reference>
<gene>
    <name evidence="3" type="ordered locus">Clocel_3037</name>
</gene>
<name>D9STJ3_CLOC7</name>
<dbReference type="KEGG" id="ccb:Clocel_3037"/>
<evidence type="ECO:0000259" key="2">
    <source>
        <dbReference type="Pfam" id="PF00156"/>
    </source>
</evidence>
<dbReference type="PANTHER" id="PTHR47505:SF1">
    <property type="entry name" value="DNA UTILIZATION PROTEIN YHGH"/>
    <property type="match status" value="1"/>
</dbReference>
<dbReference type="STRING" id="573061.Clocel_3037"/>
<dbReference type="InterPro" id="IPR000836">
    <property type="entry name" value="PRTase_dom"/>
</dbReference>
<organism evidence="3 4">
    <name type="scientific">Clostridium cellulovorans (strain ATCC 35296 / DSM 3052 / OCM 3 / 743B)</name>
    <dbReference type="NCBI Taxonomy" id="573061"/>
    <lineage>
        <taxon>Bacteria</taxon>
        <taxon>Bacillati</taxon>
        <taxon>Bacillota</taxon>
        <taxon>Clostridia</taxon>
        <taxon>Eubacteriales</taxon>
        <taxon>Clostridiaceae</taxon>
        <taxon>Clostridium</taxon>
    </lineage>
</organism>